<gene>
    <name evidence="1" type="ORF">ZIOFF_065929</name>
</gene>
<organism evidence="1 2">
    <name type="scientific">Zingiber officinale</name>
    <name type="common">Ginger</name>
    <name type="synonym">Amomum zingiber</name>
    <dbReference type="NCBI Taxonomy" id="94328"/>
    <lineage>
        <taxon>Eukaryota</taxon>
        <taxon>Viridiplantae</taxon>
        <taxon>Streptophyta</taxon>
        <taxon>Embryophyta</taxon>
        <taxon>Tracheophyta</taxon>
        <taxon>Spermatophyta</taxon>
        <taxon>Magnoliopsida</taxon>
        <taxon>Liliopsida</taxon>
        <taxon>Zingiberales</taxon>
        <taxon>Zingiberaceae</taxon>
        <taxon>Zingiber</taxon>
    </lineage>
</organism>
<keyword evidence="2" id="KW-1185">Reference proteome</keyword>
<accession>A0A8J5F1X2</accession>
<dbReference type="GO" id="GO:2000640">
    <property type="term" value="P:positive regulation of SREBP signaling pathway"/>
    <property type="evidence" value="ECO:0007669"/>
    <property type="project" value="InterPro"/>
</dbReference>
<comment type="caution">
    <text evidence="1">The sequence shown here is derived from an EMBL/GenBank/DDBJ whole genome shotgun (WGS) entry which is preliminary data.</text>
</comment>
<protein>
    <submittedName>
        <fullName evidence="1">Uncharacterized protein</fullName>
    </submittedName>
</protein>
<proteinExistence type="predicted"/>
<dbReference type="Proteomes" id="UP000734854">
    <property type="component" value="Unassembled WGS sequence"/>
</dbReference>
<reference evidence="1 2" key="1">
    <citation type="submission" date="2020-08" db="EMBL/GenBank/DDBJ databases">
        <title>Plant Genome Project.</title>
        <authorList>
            <person name="Zhang R.-G."/>
        </authorList>
    </citation>
    <scope>NUCLEOTIDE SEQUENCE [LARGE SCALE GENOMIC DNA]</scope>
    <source>
        <tissue evidence="1">Rhizome</tissue>
    </source>
</reference>
<dbReference type="InterPro" id="IPR019352">
    <property type="entry name" value="SPRING1"/>
</dbReference>
<dbReference type="Pfam" id="PF10218">
    <property type="entry name" value="SPRING1"/>
    <property type="match status" value="1"/>
</dbReference>
<name>A0A8J5F1X2_ZINOF</name>
<evidence type="ECO:0000313" key="2">
    <source>
        <dbReference type="Proteomes" id="UP000734854"/>
    </source>
</evidence>
<dbReference type="EMBL" id="JACMSC010000018">
    <property type="protein sequence ID" value="KAG6476683.1"/>
    <property type="molecule type" value="Genomic_DNA"/>
</dbReference>
<evidence type="ECO:0000313" key="1">
    <source>
        <dbReference type="EMBL" id="KAG6476683.1"/>
    </source>
</evidence>
<dbReference type="AlphaFoldDB" id="A0A8J5F1X2"/>
<sequence length="109" mass="12480">MLTVFETHSRKDIGIMENPVFRGATYYQMTMSRYIDCFFLIKIVKDIYVLPFLLIHGLDAVQLKGTNFLVGEGCSLVSQCCNSYEYCVSCCLDPSRVTFLPSVFVLTFY</sequence>